<organism evidence="2 3">
    <name type="scientific">Linum trigynum</name>
    <dbReference type="NCBI Taxonomy" id="586398"/>
    <lineage>
        <taxon>Eukaryota</taxon>
        <taxon>Viridiplantae</taxon>
        <taxon>Streptophyta</taxon>
        <taxon>Embryophyta</taxon>
        <taxon>Tracheophyta</taxon>
        <taxon>Spermatophyta</taxon>
        <taxon>Magnoliopsida</taxon>
        <taxon>eudicotyledons</taxon>
        <taxon>Gunneridae</taxon>
        <taxon>Pentapetalae</taxon>
        <taxon>rosids</taxon>
        <taxon>fabids</taxon>
        <taxon>Malpighiales</taxon>
        <taxon>Linaceae</taxon>
        <taxon>Linum</taxon>
    </lineage>
</organism>
<reference evidence="2 3" key="1">
    <citation type="submission" date="2024-04" db="EMBL/GenBank/DDBJ databases">
        <authorList>
            <person name="Fracassetti M."/>
        </authorList>
    </citation>
    <scope>NUCLEOTIDE SEQUENCE [LARGE SCALE GENOMIC DNA]</scope>
</reference>
<keyword evidence="3" id="KW-1185">Reference proteome</keyword>
<evidence type="ECO:0000313" key="2">
    <source>
        <dbReference type="EMBL" id="CAL1388847.1"/>
    </source>
</evidence>
<dbReference type="InterPro" id="IPR056924">
    <property type="entry name" value="SH3_Tf2-1"/>
</dbReference>
<proteinExistence type="predicted"/>
<name>A0AAV2ET06_9ROSI</name>
<dbReference type="AlphaFoldDB" id="A0AAV2ET06"/>
<feature type="domain" description="Tf2-1-like SH3-like" evidence="1">
    <location>
        <begin position="1"/>
        <end position="63"/>
    </location>
</feature>
<gene>
    <name evidence="2" type="ORF">LTRI10_LOCUS29748</name>
</gene>
<dbReference type="Proteomes" id="UP001497516">
    <property type="component" value="Chromosome 5"/>
</dbReference>
<accession>A0AAV2ET06</accession>
<protein>
    <recommendedName>
        <fullName evidence="1">Tf2-1-like SH3-like domain-containing protein</fullName>
    </recommendedName>
</protein>
<dbReference type="EMBL" id="OZ034818">
    <property type="protein sequence ID" value="CAL1388847.1"/>
    <property type="molecule type" value="Genomic_DNA"/>
</dbReference>
<evidence type="ECO:0000313" key="3">
    <source>
        <dbReference type="Proteomes" id="UP001497516"/>
    </source>
</evidence>
<dbReference type="PANTHER" id="PTHR46148:SF60">
    <property type="entry name" value="CHROMO DOMAIN-CONTAINING PROTEIN"/>
    <property type="match status" value="1"/>
</dbReference>
<evidence type="ECO:0000259" key="1">
    <source>
        <dbReference type="Pfam" id="PF24626"/>
    </source>
</evidence>
<sequence length="82" mass="9870">MVFLRVSSWRGVMRFGKKGKHVLRYIRPYEVLECMGPISYQMALPPSRSRIHDIFHVSMLRAYWSNPEHVIRHDDIQLEEDR</sequence>
<dbReference type="Pfam" id="PF24626">
    <property type="entry name" value="SH3_Tf2-1"/>
    <property type="match status" value="1"/>
</dbReference>
<dbReference type="PANTHER" id="PTHR46148">
    <property type="entry name" value="CHROMO DOMAIN-CONTAINING PROTEIN"/>
    <property type="match status" value="1"/>
</dbReference>